<dbReference type="EMBL" id="DVFT01000208">
    <property type="protein sequence ID" value="HIQ97697.1"/>
    <property type="molecule type" value="Genomic_DNA"/>
</dbReference>
<evidence type="ECO:0000313" key="2">
    <source>
        <dbReference type="Proteomes" id="UP000886886"/>
    </source>
</evidence>
<gene>
    <name evidence="1" type="ORF">IAB26_14200</name>
</gene>
<comment type="caution">
    <text evidence="1">The sequence shown here is derived from an EMBL/GenBank/DDBJ whole genome shotgun (WGS) entry which is preliminary data.</text>
</comment>
<accession>A0A9D0ZX91</accession>
<organism evidence="1 2">
    <name type="scientific">Candidatus Limivivens merdigallinarum</name>
    <dbReference type="NCBI Taxonomy" id="2840859"/>
    <lineage>
        <taxon>Bacteria</taxon>
        <taxon>Bacillati</taxon>
        <taxon>Bacillota</taxon>
        <taxon>Clostridia</taxon>
        <taxon>Lachnospirales</taxon>
        <taxon>Lachnospiraceae</taxon>
        <taxon>Lachnospiraceae incertae sedis</taxon>
        <taxon>Candidatus Limivivens</taxon>
    </lineage>
</organism>
<evidence type="ECO:0000313" key="1">
    <source>
        <dbReference type="EMBL" id="HIQ97697.1"/>
    </source>
</evidence>
<dbReference type="Proteomes" id="UP000886886">
    <property type="component" value="Unassembled WGS sequence"/>
</dbReference>
<name>A0A9D0ZX91_9FIRM</name>
<dbReference type="AlphaFoldDB" id="A0A9D0ZX91"/>
<reference evidence="1" key="1">
    <citation type="submission" date="2020-10" db="EMBL/GenBank/DDBJ databases">
        <authorList>
            <person name="Gilroy R."/>
        </authorList>
    </citation>
    <scope>NUCLEOTIDE SEQUENCE</scope>
    <source>
        <strain evidence="1">ChiSjej3B21-11622</strain>
    </source>
</reference>
<reference evidence="1" key="2">
    <citation type="journal article" date="2021" name="PeerJ">
        <title>Extensive microbial diversity within the chicken gut microbiome revealed by metagenomics and culture.</title>
        <authorList>
            <person name="Gilroy R."/>
            <person name="Ravi A."/>
            <person name="Getino M."/>
            <person name="Pursley I."/>
            <person name="Horton D.L."/>
            <person name="Alikhan N.F."/>
            <person name="Baker D."/>
            <person name="Gharbi K."/>
            <person name="Hall N."/>
            <person name="Watson M."/>
            <person name="Adriaenssens E.M."/>
            <person name="Foster-Nyarko E."/>
            <person name="Jarju S."/>
            <person name="Secka A."/>
            <person name="Antonio M."/>
            <person name="Oren A."/>
            <person name="Chaudhuri R.R."/>
            <person name="La Ragione R."/>
            <person name="Hildebrand F."/>
            <person name="Pallen M.J."/>
        </authorList>
    </citation>
    <scope>NUCLEOTIDE SEQUENCE</scope>
    <source>
        <strain evidence="1">ChiSjej3B21-11622</strain>
    </source>
</reference>
<sequence>MREGMQGRIRERVCACVKQHIQTVSSLEGSFLPYHFVEEYGEDRCRELCGTIEDYGVAGSIQKLSEEGKRYLMEDPDFLGSLKQIRMEGGKNTYWRMDRLLSRARGDCLSKLDYGDIREVLVDETISADLQYPYLNYFMPEHLAGEEKERVLAGLEKFQREIRIKLSELSQKERKLIGHPLFVTGLLDGLLNQESTWEMLTWPGVLPLLEKIYSIDPRQRLWDTQFHQIVEAAEEIQALLEQVLPCFEEEQQVLLIRRWMENERLLYDLKCLARMLPDMGKKEKEELLGSRAAYVLTLYEIRLDNIHLEELSTGQTQVLIYAVLSGKKHFLNLINEHSDAFRKLGYFSLLLDPYVYRRFLNLNTVNEKNLRDAAGLPTIHDRCRQYLKRPSYTFEELRTLTTRDPVYFRLYGLLTNERSDDRLRVLKELLKREALPSRMDEEKLEALAARLSAKPLSGWMGNELGHIRELKTDTAIELLTDWELYKSYIPNLVNGRQAAYLIRNQDLLPKYKTFGELQEHLIEEDLNWAWLRKYLGITDAFVKQHERAVYQFVSWGDAQIVYEFCQGMGQKLEEVRRLLTAHLMGEFEKVKYYRGDLEKEISYPVGQRTEELWKKNRSRKEGRYRAWEEDRFIPLLQIGEIPRATCLSYRDGEYKECLLSCFDANKKVIYLEEDGKIVFRAMLRLTKGSSDRKPMKKKKVEFADLTREEEREGTAPAKEDLILFLERPYISGLSTSREENAVSCVYHLVQEKAGELGARLIISKDYDRYDVFARYQCKNYYVYISASKNGEQYLDSLGGMAAVSSSGSYESGAFLLPGRAEADAA</sequence>
<proteinExistence type="predicted"/>
<protein>
    <submittedName>
        <fullName evidence="1">Uncharacterized protein</fullName>
    </submittedName>
</protein>